<dbReference type="Proteomes" id="UP000683360">
    <property type="component" value="Unassembled WGS sequence"/>
</dbReference>
<dbReference type="EMBL" id="CAJPWZ010001059">
    <property type="protein sequence ID" value="CAG2206715.1"/>
    <property type="molecule type" value="Genomic_DNA"/>
</dbReference>
<dbReference type="Gene3D" id="2.60.40.10">
    <property type="entry name" value="Immunoglobulins"/>
    <property type="match status" value="3"/>
</dbReference>
<dbReference type="PROSITE" id="PS50835">
    <property type="entry name" value="IG_LIKE"/>
    <property type="match status" value="2"/>
</dbReference>
<name>A0A8S3RIX3_MYTED</name>
<evidence type="ECO:0000313" key="2">
    <source>
        <dbReference type="EMBL" id="CAG2206715.1"/>
    </source>
</evidence>
<evidence type="ECO:0000313" key="3">
    <source>
        <dbReference type="Proteomes" id="UP000683360"/>
    </source>
</evidence>
<dbReference type="SUPFAM" id="SSF48726">
    <property type="entry name" value="Immunoglobulin"/>
    <property type="match status" value="2"/>
</dbReference>
<keyword evidence="3" id="KW-1185">Reference proteome</keyword>
<dbReference type="Pfam" id="PF13927">
    <property type="entry name" value="Ig_3"/>
    <property type="match status" value="1"/>
</dbReference>
<accession>A0A8S3RIX3</accession>
<gene>
    <name evidence="2" type="ORF">MEDL_21026</name>
</gene>
<reference evidence="2" key="1">
    <citation type="submission" date="2021-03" db="EMBL/GenBank/DDBJ databases">
        <authorList>
            <person name="Bekaert M."/>
        </authorList>
    </citation>
    <scope>NUCLEOTIDE SEQUENCE</scope>
</reference>
<dbReference type="InterPro" id="IPR007110">
    <property type="entry name" value="Ig-like_dom"/>
</dbReference>
<evidence type="ECO:0000259" key="1">
    <source>
        <dbReference type="PROSITE" id="PS50835"/>
    </source>
</evidence>
<dbReference type="PANTHER" id="PTHR45889">
    <property type="entry name" value="IG-LIKE DOMAIN-CONTAINING PROTEIN"/>
    <property type="match status" value="1"/>
</dbReference>
<dbReference type="PANTHER" id="PTHR45889:SF8">
    <property type="entry name" value="IG-LIKE DOMAIN-CONTAINING PROTEIN"/>
    <property type="match status" value="1"/>
</dbReference>
<comment type="caution">
    <text evidence="2">The sequence shown here is derived from an EMBL/GenBank/DDBJ whole genome shotgun (WGS) entry which is preliminary data.</text>
</comment>
<protein>
    <submittedName>
        <fullName evidence="2">CD22</fullName>
    </submittedName>
</protein>
<dbReference type="OrthoDB" id="6158624at2759"/>
<dbReference type="InterPro" id="IPR036179">
    <property type="entry name" value="Ig-like_dom_sf"/>
</dbReference>
<dbReference type="InterPro" id="IPR013783">
    <property type="entry name" value="Ig-like_fold"/>
</dbReference>
<sequence length="341" mass="37861">MSVQLQATPSEVILGLKSLQLRCSYTTATGEFVTGVNIQAKINGQFKSLALFYTPLVPLNATLTTDGNYLTNRVTLTNPTTTGTDYAVIQFSEIACEDEKEYMCQVPYTGSSGSSTENSSVAYINVRVNPEKPDSVPSYEPSGGIEEGNDVIFTCTGNVGKPQGKFRWVRYRRNSNGVIIQETPYESETTTAFQIPWKWFCTFRGTSSLTLKIEQLDNNVIVRCQIVYQNVTKGSLYKQTYPINVYYSVRNVQVSKSSTNTFFAIGAGPITLKCTSDGNPAVTDYTWYKESKYYVPIGTGSIYVINNVVVNETDTYICVAQNSFNGRTFNMNNSIHIQIGE</sequence>
<dbReference type="CDD" id="cd00096">
    <property type="entry name" value="Ig"/>
    <property type="match status" value="1"/>
</dbReference>
<proteinExistence type="predicted"/>
<organism evidence="2 3">
    <name type="scientific">Mytilus edulis</name>
    <name type="common">Blue mussel</name>
    <dbReference type="NCBI Taxonomy" id="6550"/>
    <lineage>
        <taxon>Eukaryota</taxon>
        <taxon>Metazoa</taxon>
        <taxon>Spiralia</taxon>
        <taxon>Lophotrochozoa</taxon>
        <taxon>Mollusca</taxon>
        <taxon>Bivalvia</taxon>
        <taxon>Autobranchia</taxon>
        <taxon>Pteriomorphia</taxon>
        <taxon>Mytilida</taxon>
        <taxon>Mytiloidea</taxon>
        <taxon>Mytilidae</taxon>
        <taxon>Mytilinae</taxon>
        <taxon>Mytilus</taxon>
    </lineage>
</organism>
<feature type="domain" description="Ig-like" evidence="1">
    <location>
        <begin position="242"/>
        <end position="336"/>
    </location>
</feature>
<dbReference type="AlphaFoldDB" id="A0A8S3RIX3"/>
<feature type="domain" description="Ig-like" evidence="1">
    <location>
        <begin position="133"/>
        <end position="226"/>
    </location>
</feature>